<feature type="binding site" evidence="4">
    <location>
        <position position="139"/>
    </location>
    <ligand>
        <name>Mg(2+)</name>
        <dbReference type="ChEBI" id="CHEBI:18420"/>
        <label>1</label>
    </ligand>
</feature>
<evidence type="ECO:0000259" key="7">
    <source>
        <dbReference type="PROSITE" id="PS51462"/>
    </source>
</evidence>
<dbReference type="GO" id="GO:0046872">
    <property type="term" value="F:metal ion binding"/>
    <property type="evidence" value="ECO:0007669"/>
    <property type="project" value="UniProtKB-KW"/>
</dbReference>
<evidence type="ECO:0000313" key="8">
    <source>
        <dbReference type="EMBL" id="SJZ33685.1"/>
    </source>
</evidence>
<comment type="subunit">
    <text evidence="2">Homodimer.</text>
</comment>
<keyword evidence="4" id="KW-0460">Magnesium</keyword>
<feature type="binding site" evidence="4">
    <location>
        <position position="91"/>
    </location>
    <ligand>
        <name>Mg(2+)</name>
        <dbReference type="ChEBI" id="CHEBI:18420"/>
        <label>1</label>
    </ligand>
</feature>
<gene>
    <name evidence="8" type="ORF">SAMN02745973_00095</name>
</gene>
<dbReference type="InterPro" id="IPR000086">
    <property type="entry name" value="NUDIX_hydrolase_dom"/>
</dbReference>
<sequence>MKHSEKTIGTKKIFKGKIINLRVDNVLLENGNTSTREIVEHNGGVAILAINKNGNVFLVKQFRKPFEKELIELPAGKLESGEKPEECAIRELEEEIGYKANKIEKLNSIYTSPGFSNEIIHIFLALDLQKTKIHRDENEFMDVIEISLEEAKKMIDTGQIHDAKTIIGILSFLLKN</sequence>
<feature type="domain" description="Nudix hydrolase" evidence="7">
    <location>
        <begin position="40"/>
        <end position="168"/>
    </location>
</feature>
<keyword evidence="3 6" id="KW-0378">Hydrolase</keyword>
<dbReference type="PANTHER" id="PTHR11839">
    <property type="entry name" value="UDP/ADP-SUGAR PYROPHOSPHATASE"/>
    <property type="match status" value="1"/>
</dbReference>
<dbReference type="Gene3D" id="3.90.79.10">
    <property type="entry name" value="Nucleoside Triphosphate Pyrophosphohydrolase"/>
    <property type="match status" value="1"/>
</dbReference>
<dbReference type="NCBIfam" id="TIGR00052">
    <property type="entry name" value="nudix-type nucleoside diphosphatase, YffH/AdpP family"/>
    <property type="match status" value="1"/>
</dbReference>
<dbReference type="GO" id="GO:0019693">
    <property type="term" value="P:ribose phosphate metabolic process"/>
    <property type="evidence" value="ECO:0007669"/>
    <property type="project" value="TreeGrafter"/>
</dbReference>
<dbReference type="PANTHER" id="PTHR11839:SF18">
    <property type="entry name" value="NUDIX HYDROLASE DOMAIN-CONTAINING PROTEIN"/>
    <property type="match status" value="1"/>
</dbReference>
<dbReference type="FunFam" id="3.90.79.10:FF:000024">
    <property type="entry name" value="ADP-ribose pyrophosphatase"/>
    <property type="match status" value="1"/>
</dbReference>
<dbReference type="Pfam" id="PF00293">
    <property type="entry name" value="NUDIX"/>
    <property type="match status" value="1"/>
</dbReference>
<evidence type="ECO:0000256" key="4">
    <source>
        <dbReference type="PIRSR" id="PIRSR604385-2"/>
    </source>
</evidence>
<dbReference type="PROSITE" id="PS00893">
    <property type="entry name" value="NUDIX_BOX"/>
    <property type="match status" value="1"/>
</dbReference>
<keyword evidence="4" id="KW-0479">Metal-binding</keyword>
<evidence type="ECO:0000256" key="3">
    <source>
        <dbReference type="ARBA" id="ARBA00022801"/>
    </source>
</evidence>
<dbReference type="InterPro" id="IPR004385">
    <property type="entry name" value="NDP_pyrophosphatase"/>
</dbReference>
<feature type="binding site" evidence="4">
    <location>
        <position position="75"/>
    </location>
    <ligand>
        <name>Mg(2+)</name>
        <dbReference type="ChEBI" id="CHEBI:18420"/>
        <label>1</label>
    </ligand>
</feature>
<evidence type="ECO:0000256" key="1">
    <source>
        <dbReference type="ARBA" id="ARBA00001946"/>
    </source>
</evidence>
<dbReference type="GO" id="GO:0016462">
    <property type="term" value="F:pyrophosphatase activity"/>
    <property type="evidence" value="ECO:0007669"/>
    <property type="project" value="UniProtKB-ARBA"/>
</dbReference>
<dbReference type="CDD" id="cd03424">
    <property type="entry name" value="NUDIX_ADPRase_Nudt5_UGPPase_Nudt14"/>
    <property type="match status" value="1"/>
</dbReference>
<dbReference type="OrthoDB" id="9806150at2"/>
<evidence type="ECO:0000313" key="9">
    <source>
        <dbReference type="Proteomes" id="UP000196365"/>
    </source>
</evidence>
<dbReference type="EMBL" id="FUWV01000001">
    <property type="protein sequence ID" value="SJZ33685.1"/>
    <property type="molecule type" value="Genomic_DNA"/>
</dbReference>
<evidence type="ECO:0000256" key="6">
    <source>
        <dbReference type="RuleBase" id="RU003476"/>
    </source>
</evidence>
<dbReference type="GO" id="GO:0005829">
    <property type="term" value="C:cytosol"/>
    <property type="evidence" value="ECO:0007669"/>
    <property type="project" value="TreeGrafter"/>
</dbReference>
<dbReference type="AlphaFoldDB" id="A0A1T4JU94"/>
<dbReference type="SUPFAM" id="SSF55811">
    <property type="entry name" value="Nudix"/>
    <property type="match status" value="1"/>
</dbReference>
<evidence type="ECO:0000256" key="5">
    <source>
        <dbReference type="PIRSR" id="PIRSR604385-3"/>
    </source>
</evidence>
<proteinExistence type="inferred from homology"/>
<dbReference type="InterPro" id="IPR020476">
    <property type="entry name" value="Nudix_hydrolase"/>
</dbReference>
<organism evidence="8 9">
    <name type="scientific">Garciella nitratireducens DSM 15102</name>
    <dbReference type="NCBI Taxonomy" id="1121911"/>
    <lineage>
        <taxon>Bacteria</taxon>
        <taxon>Bacillati</taxon>
        <taxon>Bacillota</taxon>
        <taxon>Clostridia</taxon>
        <taxon>Eubacteriales</taxon>
        <taxon>Eubacteriaceae</taxon>
        <taxon>Garciella</taxon>
    </lineage>
</organism>
<dbReference type="Proteomes" id="UP000196365">
    <property type="component" value="Unassembled WGS sequence"/>
</dbReference>
<dbReference type="InterPro" id="IPR015797">
    <property type="entry name" value="NUDIX_hydrolase-like_dom_sf"/>
</dbReference>
<reference evidence="8 9" key="1">
    <citation type="submission" date="2017-02" db="EMBL/GenBank/DDBJ databases">
        <authorList>
            <person name="Peterson S.W."/>
        </authorList>
    </citation>
    <scope>NUCLEOTIDE SEQUENCE [LARGE SCALE GENOMIC DNA]</scope>
    <source>
        <strain evidence="8 9">DSM 15102</strain>
    </source>
</reference>
<dbReference type="GO" id="GO:0006753">
    <property type="term" value="P:nucleoside phosphate metabolic process"/>
    <property type="evidence" value="ECO:0007669"/>
    <property type="project" value="TreeGrafter"/>
</dbReference>
<comment type="cofactor">
    <cofactor evidence="1 4">
        <name>Mg(2+)</name>
        <dbReference type="ChEBI" id="CHEBI:18420"/>
    </cofactor>
</comment>
<dbReference type="PRINTS" id="PR00502">
    <property type="entry name" value="NUDIXFAMILY"/>
</dbReference>
<name>A0A1T4JU94_9FIRM</name>
<keyword evidence="9" id="KW-1185">Reference proteome</keyword>
<dbReference type="InterPro" id="IPR020084">
    <property type="entry name" value="NUDIX_hydrolase_CS"/>
</dbReference>
<dbReference type="RefSeq" id="WP_087677552.1">
    <property type="nucleotide sequence ID" value="NZ_FUWV01000001.1"/>
</dbReference>
<dbReference type="PROSITE" id="PS51462">
    <property type="entry name" value="NUDIX"/>
    <property type="match status" value="1"/>
</dbReference>
<evidence type="ECO:0000256" key="2">
    <source>
        <dbReference type="ARBA" id="ARBA00011738"/>
    </source>
</evidence>
<feature type="binding site" evidence="4">
    <location>
        <position position="95"/>
    </location>
    <ligand>
        <name>Mg(2+)</name>
        <dbReference type="ChEBI" id="CHEBI:18420"/>
        <label>1</label>
    </ligand>
</feature>
<comment type="similarity">
    <text evidence="6">Belongs to the Nudix hydrolase family.</text>
</comment>
<accession>A0A1T4JU94</accession>
<protein>
    <submittedName>
        <fullName evidence="8">ADP-ribose pyrophosphatase</fullName>
    </submittedName>
</protein>
<feature type="short sequence motif" description="Nudix box" evidence="5">
    <location>
        <begin position="76"/>
        <end position="98"/>
    </location>
</feature>